<accession>A0A2S7XF64</accession>
<dbReference type="InterPro" id="IPR016047">
    <property type="entry name" value="M23ase_b-sheet_dom"/>
</dbReference>
<dbReference type="PANTHER" id="PTHR21666">
    <property type="entry name" value="PEPTIDASE-RELATED"/>
    <property type="match status" value="1"/>
</dbReference>
<evidence type="ECO:0000256" key="1">
    <source>
        <dbReference type="ARBA" id="ARBA00001947"/>
    </source>
</evidence>
<dbReference type="Pfam" id="PF19425">
    <property type="entry name" value="Csd3_N2"/>
    <property type="match status" value="1"/>
</dbReference>
<name>A0A2S7XF64_9GAMM</name>
<dbReference type="EMBL" id="MSCO01000001">
    <property type="protein sequence ID" value="PQJ89998.1"/>
    <property type="molecule type" value="Genomic_DNA"/>
</dbReference>
<dbReference type="OrthoDB" id="9805070at2"/>
<keyword evidence="5" id="KW-0378">Hydrolase</keyword>
<evidence type="ECO:0000256" key="2">
    <source>
        <dbReference type="ARBA" id="ARBA00004196"/>
    </source>
</evidence>
<keyword evidence="3" id="KW-0645">Protease</keyword>
<evidence type="ECO:0000259" key="9">
    <source>
        <dbReference type="PROSITE" id="PS51782"/>
    </source>
</evidence>
<dbReference type="InterPro" id="IPR045834">
    <property type="entry name" value="Csd3_N2"/>
</dbReference>
<dbReference type="SUPFAM" id="SSF51261">
    <property type="entry name" value="Duplicated hybrid motif"/>
    <property type="match status" value="1"/>
</dbReference>
<reference evidence="10 11" key="1">
    <citation type="submission" date="2016-12" db="EMBL/GenBank/DDBJ databases">
        <title>Diversity of luminous bacteria.</title>
        <authorList>
            <person name="Yoshizawa S."/>
            <person name="Kogure K."/>
        </authorList>
    </citation>
    <scope>NUCLEOTIDE SEQUENCE [LARGE SCALE GENOMIC DNA]</scope>
    <source>
        <strain evidence="10 11">ATCC 33715</strain>
    </source>
</reference>
<dbReference type="GO" id="GO:0046872">
    <property type="term" value="F:metal ion binding"/>
    <property type="evidence" value="ECO:0007669"/>
    <property type="project" value="UniProtKB-KW"/>
</dbReference>
<proteinExistence type="predicted"/>
<dbReference type="InterPro" id="IPR050570">
    <property type="entry name" value="Cell_wall_metabolism_enzyme"/>
</dbReference>
<evidence type="ECO:0000256" key="4">
    <source>
        <dbReference type="ARBA" id="ARBA00022723"/>
    </source>
</evidence>
<dbReference type="InterPro" id="IPR011055">
    <property type="entry name" value="Dup_hybrid_motif"/>
</dbReference>
<dbReference type="InterPro" id="IPR018392">
    <property type="entry name" value="LysM"/>
</dbReference>
<dbReference type="GO" id="GO:0006508">
    <property type="term" value="P:proteolysis"/>
    <property type="evidence" value="ECO:0007669"/>
    <property type="project" value="UniProtKB-KW"/>
</dbReference>
<evidence type="ECO:0000256" key="7">
    <source>
        <dbReference type="ARBA" id="ARBA00023049"/>
    </source>
</evidence>
<evidence type="ECO:0000256" key="6">
    <source>
        <dbReference type="ARBA" id="ARBA00022833"/>
    </source>
</evidence>
<organism evidence="10 11">
    <name type="scientific">Aliivibrio sifiae</name>
    <dbReference type="NCBI Taxonomy" id="566293"/>
    <lineage>
        <taxon>Bacteria</taxon>
        <taxon>Pseudomonadati</taxon>
        <taxon>Pseudomonadota</taxon>
        <taxon>Gammaproteobacteria</taxon>
        <taxon>Vibrionales</taxon>
        <taxon>Vibrionaceae</taxon>
        <taxon>Aliivibrio</taxon>
    </lineage>
</organism>
<keyword evidence="4" id="KW-0479">Metal-binding</keyword>
<keyword evidence="7" id="KW-0482">Metalloprotease</keyword>
<comment type="subcellular location">
    <subcellularLocation>
        <location evidence="2">Cell envelope</location>
    </subcellularLocation>
</comment>
<dbReference type="GO" id="GO:0030313">
    <property type="term" value="C:cell envelope"/>
    <property type="evidence" value="ECO:0007669"/>
    <property type="project" value="UniProtKB-SubCell"/>
</dbReference>
<dbReference type="FunFam" id="2.70.70.10:FF:000002">
    <property type="entry name" value="Murein DD-endopeptidase MepM"/>
    <property type="match status" value="1"/>
</dbReference>
<dbReference type="Pfam" id="PF01551">
    <property type="entry name" value="Peptidase_M23"/>
    <property type="match status" value="1"/>
</dbReference>
<comment type="caution">
    <text evidence="10">The sequence shown here is derived from an EMBL/GenBank/DDBJ whole genome shotgun (WGS) entry which is preliminary data.</text>
</comment>
<evidence type="ECO:0000256" key="8">
    <source>
        <dbReference type="ARBA" id="ARBA00060568"/>
    </source>
</evidence>
<evidence type="ECO:0000313" key="10">
    <source>
        <dbReference type="EMBL" id="PQJ89998.1"/>
    </source>
</evidence>
<dbReference type="GO" id="GO:0004222">
    <property type="term" value="F:metalloendopeptidase activity"/>
    <property type="evidence" value="ECO:0007669"/>
    <property type="project" value="TreeGrafter"/>
</dbReference>
<dbReference type="PROSITE" id="PS51782">
    <property type="entry name" value="LYSM"/>
    <property type="match status" value="1"/>
</dbReference>
<keyword evidence="6" id="KW-0862">Zinc</keyword>
<dbReference type="Gene3D" id="3.10.450.350">
    <property type="match status" value="2"/>
</dbReference>
<sequence>MILSKLTRIPVIHRILIGICSAGIAATIATIPDTVAPDSGFYKLSIGQSYPVEIRQESLVSHELTEKNKQLSWETYTVKPGESASVLFSRVGLTARQLYNLTSSDKEIETQLTRLRPGDKLKFGFNQDQEIIQLIRPISKFETYRINKIGDNYLGLFEKQEIETQLNYTKATITSNFWNASIGASLNANQIMELAGIFGWDIDFALDIREGDNFKVLYEEKYVEGEYAGKGNIIAASFTNRGDTFTAIRNDKNGNFYEPNGRAMKKAFLRSPINFRYVSSNFNPRRLHPVTGQRKAHRGTDYVAPVGTPIWAAGDGVVDKAGYNQFNGNYVFIRHSNTYITKYLHMTKRYVKAGQRVKQGDTVGTLGGTGRVTGPHLHYEFLVNGVHKDARTVSLPQSKSLTGNDKKEFEVVAKERLKQLEQYSEFIVGNHPVITH</sequence>
<comment type="pathway">
    <text evidence="8">Cell wall degradation; peptidoglycan degradation.</text>
</comment>
<dbReference type="Gene3D" id="2.70.70.10">
    <property type="entry name" value="Glucose Permease (Domain IIA)"/>
    <property type="match status" value="1"/>
</dbReference>
<dbReference type="AlphaFoldDB" id="A0A2S7XF64"/>
<feature type="domain" description="LysM" evidence="9">
    <location>
        <begin position="74"/>
        <end position="123"/>
    </location>
</feature>
<evidence type="ECO:0000256" key="3">
    <source>
        <dbReference type="ARBA" id="ARBA00022670"/>
    </source>
</evidence>
<dbReference type="CDD" id="cd12797">
    <property type="entry name" value="M23_peptidase"/>
    <property type="match status" value="1"/>
</dbReference>
<evidence type="ECO:0000313" key="11">
    <source>
        <dbReference type="Proteomes" id="UP000239263"/>
    </source>
</evidence>
<evidence type="ECO:0000256" key="5">
    <source>
        <dbReference type="ARBA" id="ARBA00022801"/>
    </source>
</evidence>
<comment type="cofactor">
    <cofactor evidence="1">
        <name>Zn(2+)</name>
        <dbReference type="ChEBI" id="CHEBI:29105"/>
    </cofactor>
</comment>
<protein>
    <submittedName>
        <fullName evidence="10">Peptidase M23</fullName>
    </submittedName>
</protein>
<dbReference type="Proteomes" id="UP000239263">
    <property type="component" value="Unassembled WGS sequence"/>
</dbReference>
<gene>
    <name evidence="10" type="ORF">BTO22_10550</name>
</gene>
<dbReference type="PANTHER" id="PTHR21666:SF288">
    <property type="entry name" value="CELL DIVISION PROTEIN YTFB"/>
    <property type="match status" value="1"/>
</dbReference>